<accession>A0AAD8ESW1</accession>
<dbReference type="Proteomes" id="UP001233999">
    <property type="component" value="Unassembled WGS sequence"/>
</dbReference>
<proteinExistence type="predicted"/>
<evidence type="ECO:0000313" key="3">
    <source>
        <dbReference type="Proteomes" id="UP001233999"/>
    </source>
</evidence>
<feature type="transmembrane region" description="Helical" evidence="1">
    <location>
        <begin position="15"/>
        <end position="37"/>
    </location>
</feature>
<dbReference type="AlphaFoldDB" id="A0AAD8ESW1"/>
<organism evidence="2 3">
    <name type="scientific">Diploptera punctata</name>
    <name type="common">Pacific beetle cockroach</name>
    <dbReference type="NCBI Taxonomy" id="6984"/>
    <lineage>
        <taxon>Eukaryota</taxon>
        <taxon>Metazoa</taxon>
        <taxon>Ecdysozoa</taxon>
        <taxon>Arthropoda</taxon>
        <taxon>Hexapoda</taxon>
        <taxon>Insecta</taxon>
        <taxon>Pterygota</taxon>
        <taxon>Neoptera</taxon>
        <taxon>Polyneoptera</taxon>
        <taxon>Dictyoptera</taxon>
        <taxon>Blattodea</taxon>
        <taxon>Blaberoidea</taxon>
        <taxon>Blaberidae</taxon>
        <taxon>Diplopterinae</taxon>
        <taxon>Diploptera</taxon>
    </lineage>
</organism>
<reference evidence="2" key="2">
    <citation type="submission" date="2023-05" db="EMBL/GenBank/DDBJ databases">
        <authorList>
            <person name="Fouks B."/>
        </authorList>
    </citation>
    <scope>NUCLEOTIDE SEQUENCE</scope>
    <source>
        <strain evidence="2">Stay&amp;Tobe</strain>
        <tissue evidence="2">Testes</tissue>
    </source>
</reference>
<keyword evidence="1" id="KW-0812">Transmembrane</keyword>
<name>A0AAD8ESW1_DIPPU</name>
<keyword evidence="1" id="KW-1133">Transmembrane helix</keyword>
<comment type="caution">
    <text evidence="2">The sequence shown here is derived from an EMBL/GenBank/DDBJ whole genome shotgun (WGS) entry which is preliminary data.</text>
</comment>
<reference evidence="2" key="1">
    <citation type="journal article" date="2023" name="IScience">
        <title>Live-bearing cockroach genome reveals convergent evolutionary mechanisms linked to viviparity in insects and beyond.</title>
        <authorList>
            <person name="Fouks B."/>
            <person name="Harrison M.C."/>
            <person name="Mikhailova A.A."/>
            <person name="Marchal E."/>
            <person name="English S."/>
            <person name="Carruthers M."/>
            <person name="Jennings E.C."/>
            <person name="Chiamaka E.L."/>
            <person name="Frigard R.A."/>
            <person name="Pippel M."/>
            <person name="Attardo G.M."/>
            <person name="Benoit J.B."/>
            <person name="Bornberg-Bauer E."/>
            <person name="Tobe S.S."/>
        </authorList>
    </citation>
    <scope>NUCLEOTIDE SEQUENCE</scope>
    <source>
        <strain evidence="2">Stay&amp;Tobe</strain>
    </source>
</reference>
<evidence type="ECO:0000313" key="2">
    <source>
        <dbReference type="EMBL" id="KAJ9601603.1"/>
    </source>
</evidence>
<gene>
    <name evidence="2" type="ORF">L9F63_000211</name>
</gene>
<protein>
    <submittedName>
        <fullName evidence="2">Uncharacterized protein</fullName>
    </submittedName>
</protein>
<feature type="non-terminal residue" evidence="2">
    <location>
        <position position="104"/>
    </location>
</feature>
<evidence type="ECO:0000256" key="1">
    <source>
        <dbReference type="SAM" id="Phobius"/>
    </source>
</evidence>
<dbReference type="EMBL" id="JASPKZ010000007">
    <property type="protein sequence ID" value="KAJ9601603.1"/>
    <property type="molecule type" value="Genomic_DNA"/>
</dbReference>
<feature type="non-terminal residue" evidence="2">
    <location>
        <position position="1"/>
    </location>
</feature>
<sequence length="104" mass="12140">FDGEPNLRPHASTSILKYIFIIAIIVEHILLALLILFMPCASIKQSLNYRILKQGWRHLIQCLLISTSYMNTVYIIMEHRRVMGRAPKSLKRGKKGRNVLHIWK</sequence>
<keyword evidence="3" id="KW-1185">Reference proteome</keyword>
<feature type="transmembrane region" description="Helical" evidence="1">
    <location>
        <begin position="58"/>
        <end position="77"/>
    </location>
</feature>
<keyword evidence="1" id="KW-0472">Membrane</keyword>